<sequence length="166" mass="18710">SHMRNNDSRNTDQQTIQKRYALFETRTYIKVHLGGVVCAEPTDTEVLQTELADLQQKLNLLMEENKELRNKLLQYEPSPEEGAPQQPEGVSVGARLLLPLLAADTLRFGEEVTGLLLSRLCRDTELSSPTESGLWDLLGLFESDLETILALGPAQLLRSFMLLFPW</sequence>
<proteinExistence type="predicted"/>
<comment type="caution">
    <text evidence="2">The sequence shown here is derived from an EMBL/GenBank/DDBJ whole genome shotgun (WGS) entry which is preliminary data.</text>
</comment>
<gene>
    <name evidence="2" type="ORF">CCH79_00017844</name>
</gene>
<reference evidence="2 3" key="1">
    <citation type="journal article" date="2018" name="G3 (Bethesda)">
        <title>A High-Quality Reference Genome for the Invasive Mosquitofish Gambusia affinis Using a Chicago Library.</title>
        <authorList>
            <person name="Hoffberg S.L."/>
            <person name="Troendle N.J."/>
            <person name="Glenn T.C."/>
            <person name="Mahmud O."/>
            <person name="Louha S."/>
            <person name="Chalopin D."/>
            <person name="Bennetzen J.L."/>
            <person name="Mauricio R."/>
        </authorList>
    </citation>
    <scope>NUCLEOTIDE SEQUENCE [LARGE SCALE GENOMIC DNA]</scope>
    <source>
        <strain evidence="2">NE01/NJP1002.9</strain>
        <tissue evidence="2">Muscle</tissue>
    </source>
</reference>
<dbReference type="Proteomes" id="UP000250572">
    <property type="component" value="Unassembled WGS sequence"/>
</dbReference>
<accession>A0A315VCS2</accession>
<evidence type="ECO:0000313" key="2">
    <source>
        <dbReference type="EMBL" id="PWA16785.1"/>
    </source>
</evidence>
<dbReference type="Gene3D" id="6.10.250.1060">
    <property type="match status" value="1"/>
</dbReference>
<organism evidence="2 3">
    <name type="scientific">Gambusia affinis</name>
    <name type="common">Western mosquitofish</name>
    <name type="synonym">Heterandria affinis</name>
    <dbReference type="NCBI Taxonomy" id="33528"/>
    <lineage>
        <taxon>Eukaryota</taxon>
        <taxon>Metazoa</taxon>
        <taxon>Chordata</taxon>
        <taxon>Craniata</taxon>
        <taxon>Vertebrata</taxon>
        <taxon>Euteleostomi</taxon>
        <taxon>Actinopterygii</taxon>
        <taxon>Neopterygii</taxon>
        <taxon>Teleostei</taxon>
        <taxon>Neoteleostei</taxon>
        <taxon>Acanthomorphata</taxon>
        <taxon>Ovalentaria</taxon>
        <taxon>Atherinomorphae</taxon>
        <taxon>Cyprinodontiformes</taxon>
        <taxon>Poeciliidae</taxon>
        <taxon>Poeciliinae</taxon>
        <taxon>Gambusia</taxon>
    </lineage>
</organism>
<dbReference type="STRING" id="33528.ENSGAFP00000021750"/>
<keyword evidence="3" id="KW-1185">Reference proteome</keyword>
<dbReference type="CDD" id="cd21937">
    <property type="entry name" value="ZIP_MycBP-like"/>
    <property type="match status" value="1"/>
</dbReference>
<feature type="non-terminal residue" evidence="2">
    <location>
        <position position="1"/>
    </location>
</feature>
<name>A0A315VCS2_GAMAF</name>
<feature type="coiled-coil region" evidence="1">
    <location>
        <begin position="44"/>
        <end position="71"/>
    </location>
</feature>
<protein>
    <submittedName>
        <fullName evidence="2">Uncharacterized protein</fullName>
    </submittedName>
</protein>
<evidence type="ECO:0000313" key="3">
    <source>
        <dbReference type="Proteomes" id="UP000250572"/>
    </source>
</evidence>
<evidence type="ECO:0000256" key="1">
    <source>
        <dbReference type="SAM" id="Coils"/>
    </source>
</evidence>
<dbReference type="EMBL" id="NHOQ01002476">
    <property type="protein sequence ID" value="PWA16785.1"/>
    <property type="molecule type" value="Genomic_DNA"/>
</dbReference>
<dbReference type="AlphaFoldDB" id="A0A315VCS2"/>
<keyword evidence="1" id="KW-0175">Coiled coil</keyword>